<protein>
    <submittedName>
        <fullName evidence="3">Uncharacterized protein</fullName>
    </submittedName>
</protein>
<accession>H8G9J0</accession>
<dbReference type="EMBL" id="CM001466">
    <property type="protein sequence ID" value="EHY89522.1"/>
    <property type="molecule type" value="Genomic_DNA"/>
</dbReference>
<evidence type="ECO:0000313" key="3">
    <source>
        <dbReference type="EMBL" id="EHY89522.1"/>
    </source>
</evidence>
<gene>
    <name evidence="3" type="ORF">SacazDRAFT_02629</name>
</gene>
<keyword evidence="2" id="KW-0472">Membrane</keyword>
<dbReference type="Proteomes" id="UP000004705">
    <property type="component" value="Chromosome"/>
</dbReference>
<feature type="transmembrane region" description="Helical" evidence="2">
    <location>
        <begin position="65"/>
        <end position="86"/>
    </location>
</feature>
<sequence length="87" mass="8869">MPTGRPAPLADPPGGSAGYGLLAGTPDDEPRTRRPAVEARDADARPATAARGSHRLEPEPLPARWVLILAASIGLAVGSVVGLLTLL</sequence>
<organism evidence="3 4">
    <name type="scientific">Saccharomonospora azurea NA-128</name>
    <dbReference type="NCBI Taxonomy" id="882081"/>
    <lineage>
        <taxon>Bacteria</taxon>
        <taxon>Bacillati</taxon>
        <taxon>Actinomycetota</taxon>
        <taxon>Actinomycetes</taxon>
        <taxon>Pseudonocardiales</taxon>
        <taxon>Pseudonocardiaceae</taxon>
        <taxon>Saccharomonospora</taxon>
    </lineage>
</organism>
<keyword evidence="4" id="KW-1185">Reference proteome</keyword>
<reference evidence="3 4" key="1">
    <citation type="journal article" date="2012" name="Stand. Genomic Sci.">
        <title>Genome sequence of the soil bacterium Saccharomonospora azurea type strain (NA-128(T)).</title>
        <authorList>
            <person name="Klenk H.P."/>
            <person name="Held B."/>
            <person name="Lucas S."/>
            <person name="Lapidus A."/>
            <person name="Copeland A."/>
            <person name="Hammon N."/>
            <person name="Pitluck S."/>
            <person name="Goodwin L.A."/>
            <person name="Han C."/>
            <person name="Tapia R."/>
            <person name="Brambilla E.M."/>
            <person name="Potter G."/>
            <person name="Land M."/>
            <person name="Ivanova N."/>
            <person name="Rohde M."/>
            <person name="Goker M."/>
            <person name="Detter J.C."/>
            <person name="Kyrpides N.C."/>
            <person name="Woyke T."/>
        </authorList>
    </citation>
    <scope>NUCLEOTIDE SEQUENCE [LARGE SCALE GENOMIC DNA]</scope>
    <source>
        <strain evidence="3 4">NA-128</strain>
    </source>
</reference>
<evidence type="ECO:0000256" key="2">
    <source>
        <dbReference type="SAM" id="Phobius"/>
    </source>
</evidence>
<keyword evidence="2" id="KW-0812">Transmembrane</keyword>
<feature type="compositionally biased region" description="Basic and acidic residues" evidence="1">
    <location>
        <begin position="28"/>
        <end position="44"/>
    </location>
</feature>
<keyword evidence="2" id="KW-1133">Transmembrane helix</keyword>
<feature type="region of interest" description="Disordered" evidence="1">
    <location>
        <begin position="1"/>
        <end position="56"/>
    </location>
</feature>
<dbReference type="AlphaFoldDB" id="H8G9J0"/>
<proteinExistence type="predicted"/>
<evidence type="ECO:0000313" key="4">
    <source>
        <dbReference type="Proteomes" id="UP000004705"/>
    </source>
</evidence>
<evidence type="ECO:0000256" key="1">
    <source>
        <dbReference type="SAM" id="MobiDB-lite"/>
    </source>
</evidence>
<name>H8G9J0_9PSEU</name>
<dbReference type="HOGENOM" id="CLU_2481431_0_0_11"/>